<accession>A0AAU7AQY5</accession>
<protein>
    <recommendedName>
        <fullName evidence="1">HD domain-containing protein</fullName>
    </recommendedName>
</protein>
<dbReference type="AlphaFoldDB" id="A0AAU7AQY5"/>
<reference evidence="2" key="1">
    <citation type="submission" date="2022-12" db="EMBL/GenBank/DDBJ databases">
        <title>Paraconexibacter alkalitolerans sp. nov. and Baekduia alba sp. nov., isolated from soil and emended description of the genera Paraconexibacter (Chun et al., 2020) and Baekduia (An et al., 2020).</title>
        <authorList>
            <person name="Vieira S."/>
            <person name="Huber K.J."/>
            <person name="Geppert A."/>
            <person name="Wolf J."/>
            <person name="Neumann-Schaal M."/>
            <person name="Muesken M."/>
            <person name="Overmann J."/>
        </authorList>
    </citation>
    <scope>NUCLEOTIDE SEQUENCE</scope>
    <source>
        <strain evidence="2">AEG42_29</strain>
    </source>
</reference>
<sequence length="188" mass="20745">MYEADRISDTPAAQAALAAVRAGAGVGPDGPMERHCLRQFRIAERLAGDEPVDRELLLCACWLHDAGLYTDSKDAYVTEAARLAGSVLAPFDWAPERLRRCMDACEQHHAPTSRRSMGLEVELVRRSDLVDVSRGLVTFGLDRAWLRTLFAEVPRDGLYRMLAKAVGGELRARPASLVDVFVRPGKRA</sequence>
<name>A0AAU7AQY5_9ACTN</name>
<dbReference type="InterPro" id="IPR006674">
    <property type="entry name" value="HD_domain"/>
</dbReference>
<dbReference type="Gene3D" id="1.10.3210.10">
    <property type="entry name" value="Hypothetical protein af1432"/>
    <property type="match status" value="1"/>
</dbReference>
<feature type="domain" description="HD" evidence="1">
    <location>
        <begin position="34"/>
        <end position="131"/>
    </location>
</feature>
<evidence type="ECO:0000259" key="1">
    <source>
        <dbReference type="Pfam" id="PF01966"/>
    </source>
</evidence>
<gene>
    <name evidence="2" type="ORF">DSM112329_00849</name>
</gene>
<proteinExistence type="predicted"/>
<evidence type="ECO:0000313" key="2">
    <source>
        <dbReference type="EMBL" id="XAY04023.1"/>
    </source>
</evidence>
<dbReference type="EMBL" id="CP114014">
    <property type="protein sequence ID" value="XAY04023.1"/>
    <property type="molecule type" value="Genomic_DNA"/>
</dbReference>
<dbReference type="SUPFAM" id="SSF109604">
    <property type="entry name" value="HD-domain/PDEase-like"/>
    <property type="match status" value="1"/>
</dbReference>
<organism evidence="2">
    <name type="scientific">Paraconexibacter sp. AEG42_29</name>
    <dbReference type="NCBI Taxonomy" id="2997339"/>
    <lineage>
        <taxon>Bacteria</taxon>
        <taxon>Bacillati</taxon>
        <taxon>Actinomycetota</taxon>
        <taxon>Thermoleophilia</taxon>
        <taxon>Solirubrobacterales</taxon>
        <taxon>Paraconexibacteraceae</taxon>
        <taxon>Paraconexibacter</taxon>
    </lineage>
</organism>
<dbReference type="KEGG" id="parq:DSM112329_00849"/>
<dbReference type="RefSeq" id="WP_354700569.1">
    <property type="nucleotide sequence ID" value="NZ_CP114014.1"/>
</dbReference>
<dbReference type="Pfam" id="PF01966">
    <property type="entry name" value="HD"/>
    <property type="match status" value="1"/>
</dbReference>